<evidence type="ECO:0000259" key="3">
    <source>
        <dbReference type="Pfam" id="PF13359"/>
    </source>
</evidence>
<protein>
    <submittedName>
        <fullName evidence="4">Nuclease harbi1-like protein</fullName>
    </submittedName>
</protein>
<evidence type="ECO:0000313" key="4">
    <source>
        <dbReference type="EMBL" id="KMQ88796.1"/>
    </source>
</evidence>
<proteinExistence type="predicted"/>
<evidence type="ECO:0000256" key="2">
    <source>
        <dbReference type="ARBA" id="ARBA00022723"/>
    </source>
</evidence>
<organism evidence="4 5">
    <name type="scientific">Lasius niger</name>
    <name type="common">Black garden ant</name>
    <dbReference type="NCBI Taxonomy" id="67767"/>
    <lineage>
        <taxon>Eukaryota</taxon>
        <taxon>Metazoa</taxon>
        <taxon>Ecdysozoa</taxon>
        <taxon>Arthropoda</taxon>
        <taxon>Hexapoda</taxon>
        <taxon>Insecta</taxon>
        <taxon>Pterygota</taxon>
        <taxon>Neoptera</taxon>
        <taxon>Endopterygota</taxon>
        <taxon>Hymenoptera</taxon>
        <taxon>Apocrita</taxon>
        <taxon>Aculeata</taxon>
        <taxon>Formicoidea</taxon>
        <taxon>Formicidae</taxon>
        <taxon>Formicinae</taxon>
        <taxon>Lasius</taxon>
        <taxon>Lasius</taxon>
    </lineage>
</organism>
<gene>
    <name evidence="4" type="ORF">RF55_11658</name>
</gene>
<dbReference type="EMBL" id="LBMM01008553">
    <property type="protein sequence ID" value="KMQ88796.1"/>
    <property type="molecule type" value="Genomic_DNA"/>
</dbReference>
<dbReference type="Pfam" id="PF13359">
    <property type="entry name" value="DDE_Tnp_4"/>
    <property type="match status" value="1"/>
</dbReference>
<evidence type="ECO:0000313" key="5">
    <source>
        <dbReference type="Proteomes" id="UP000036403"/>
    </source>
</evidence>
<dbReference type="Proteomes" id="UP000036403">
    <property type="component" value="Unassembled WGS sequence"/>
</dbReference>
<dbReference type="STRING" id="67767.A0A0J7KF15"/>
<comment type="cofactor">
    <cofactor evidence="1">
        <name>a divalent metal cation</name>
        <dbReference type="ChEBI" id="CHEBI:60240"/>
    </cofactor>
</comment>
<dbReference type="GO" id="GO:0046872">
    <property type="term" value="F:metal ion binding"/>
    <property type="evidence" value="ECO:0007669"/>
    <property type="project" value="UniProtKB-KW"/>
</dbReference>
<name>A0A0J7KF15_LASNI</name>
<feature type="domain" description="DDE Tnp4" evidence="3">
    <location>
        <begin position="81"/>
        <end position="179"/>
    </location>
</feature>
<evidence type="ECO:0000256" key="1">
    <source>
        <dbReference type="ARBA" id="ARBA00001968"/>
    </source>
</evidence>
<sequence>MRPDTFDRLLELISPFLIKKSIRKPLPLQLRLALTLSYLAHGDSVSSKSWDFRIGRSTVHKIIPECGWQTHQNQGTISVGTNYFCYKKFFSLVLMAACDADYRFVWMDIGQYGSLNDCSIWTNCDFGRMLENGEVELSPPKCLPSTNILMQHAFVDDKAFPLKQYMIKPFSKRQLGDAEQSPVTGTESYRKCFRHFSVSLADSF</sequence>
<accession>A0A0J7KF15</accession>
<keyword evidence="2" id="KW-0479">Metal-binding</keyword>
<dbReference type="InterPro" id="IPR027806">
    <property type="entry name" value="HARBI1_dom"/>
</dbReference>
<comment type="caution">
    <text evidence="4">The sequence shown here is derived from an EMBL/GenBank/DDBJ whole genome shotgun (WGS) entry which is preliminary data.</text>
</comment>
<dbReference type="AlphaFoldDB" id="A0A0J7KF15"/>
<dbReference type="PaxDb" id="67767-A0A0J7KF15"/>
<keyword evidence="5" id="KW-1185">Reference proteome</keyword>
<reference evidence="4 5" key="1">
    <citation type="submission" date="2015-04" db="EMBL/GenBank/DDBJ databases">
        <title>Lasius niger genome sequencing.</title>
        <authorList>
            <person name="Konorov E.A."/>
            <person name="Nikitin M.A."/>
            <person name="Kirill M.V."/>
            <person name="Chang P."/>
        </authorList>
    </citation>
    <scope>NUCLEOTIDE SEQUENCE [LARGE SCALE GENOMIC DNA]</scope>
    <source>
        <tissue evidence="4">Whole</tissue>
    </source>
</reference>